<evidence type="ECO:0000313" key="1">
    <source>
        <dbReference type="EMBL" id="MPM22710.1"/>
    </source>
</evidence>
<evidence type="ECO:0008006" key="2">
    <source>
        <dbReference type="Google" id="ProtNLM"/>
    </source>
</evidence>
<protein>
    <recommendedName>
        <fullName evidence="2">3-keto-5-aminohexanoate cleavage enzyme</fullName>
    </recommendedName>
</protein>
<sequence length="60" mass="6992">MMGCAIRVGMEDTVWKWPHKDEKITNNADHFKMMKQLVTLLGREVATSNEYRRSIGLPEK</sequence>
<reference evidence="1" key="1">
    <citation type="submission" date="2019-08" db="EMBL/GenBank/DDBJ databases">
        <authorList>
            <person name="Kucharzyk K."/>
            <person name="Murdoch R.W."/>
            <person name="Higgins S."/>
            <person name="Loffler F."/>
        </authorList>
    </citation>
    <scope>NUCLEOTIDE SEQUENCE</scope>
</reference>
<comment type="caution">
    <text evidence="1">The sequence shown here is derived from an EMBL/GenBank/DDBJ whole genome shotgun (WGS) entry which is preliminary data.</text>
</comment>
<dbReference type="GO" id="GO:0043720">
    <property type="term" value="F:3-keto-5-aminohexanoate cleavage activity"/>
    <property type="evidence" value="ECO:0007669"/>
    <property type="project" value="InterPro"/>
</dbReference>
<dbReference type="Pfam" id="PF05853">
    <property type="entry name" value="BKACE"/>
    <property type="match status" value="1"/>
</dbReference>
<name>A0A644Y2E7_9ZZZZ</name>
<dbReference type="InterPro" id="IPR008567">
    <property type="entry name" value="BKACE"/>
</dbReference>
<dbReference type="AlphaFoldDB" id="A0A644Y2E7"/>
<accession>A0A644Y2E7</accession>
<organism evidence="1">
    <name type="scientific">bioreactor metagenome</name>
    <dbReference type="NCBI Taxonomy" id="1076179"/>
    <lineage>
        <taxon>unclassified sequences</taxon>
        <taxon>metagenomes</taxon>
        <taxon>ecological metagenomes</taxon>
    </lineage>
</organism>
<dbReference type="Gene3D" id="3.20.20.70">
    <property type="entry name" value="Aldolase class I"/>
    <property type="match status" value="1"/>
</dbReference>
<dbReference type="InterPro" id="IPR013785">
    <property type="entry name" value="Aldolase_TIM"/>
</dbReference>
<gene>
    <name evidence="1" type="ORF">SDC9_69168</name>
</gene>
<proteinExistence type="predicted"/>
<dbReference type="EMBL" id="VSSQ01003869">
    <property type="protein sequence ID" value="MPM22710.1"/>
    <property type="molecule type" value="Genomic_DNA"/>
</dbReference>